<comment type="caution">
    <text evidence="1">The sequence shown here is derived from an EMBL/GenBank/DDBJ whole genome shotgun (WGS) entry which is preliminary data.</text>
</comment>
<organism evidence="1 2">
    <name type="scientific">Kingdonia uniflora</name>
    <dbReference type="NCBI Taxonomy" id="39325"/>
    <lineage>
        <taxon>Eukaryota</taxon>
        <taxon>Viridiplantae</taxon>
        <taxon>Streptophyta</taxon>
        <taxon>Embryophyta</taxon>
        <taxon>Tracheophyta</taxon>
        <taxon>Spermatophyta</taxon>
        <taxon>Magnoliopsida</taxon>
        <taxon>Ranunculales</taxon>
        <taxon>Circaeasteraceae</taxon>
        <taxon>Kingdonia</taxon>
    </lineage>
</organism>
<dbReference type="EMBL" id="JACGCM010002332">
    <property type="protein sequence ID" value="KAF6141121.1"/>
    <property type="molecule type" value="Genomic_DNA"/>
</dbReference>
<dbReference type="Proteomes" id="UP000541444">
    <property type="component" value="Unassembled WGS sequence"/>
</dbReference>
<dbReference type="AlphaFoldDB" id="A0A7J7LEM6"/>
<sequence>MNSGNQGYVSLFSCYFSSIKLGARHPAISEHVILPCLRIISQVAGDSPPPDGAKGRNCIMKDMYGITFAYKCIQLSGWLLKGFIVS</sequence>
<name>A0A7J7LEM6_9MAGN</name>
<accession>A0A7J7LEM6</accession>
<evidence type="ECO:0000313" key="1">
    <source>
        <dbReference type="EMBL" id="KAF6141121.1"/>
    </source>
</evidence>
<reference evidence="1 2" key="1">
    <citation type="journal article" date="2020" name="IScience">
        <title>Genome Sequencing of the Endangered Kingdonia uniflora (Circaeasteraceae, Ranunculales) Reveals Potential Mechanisms of Evolutionary Specialization.</title>
        <authorList>
            <person name="Sun Y."/>
            <person name="Deng T."/>
            <person name="Zhang A."/>
            <person name="Moore M.J."/>
            <person name="Landis J.B."/>
            <person name="Lin N."/>
            <person name="Zhang H."/>
            <person name="Zhang X."/>
            <person name="Huang J."/>
            <person name="Zhang X."/>
            <person name="Sun H."/>
            <person name="Wang H."/>
        </authorList>
    </citation>
    <scope>NUCLEOTIDE SEQUENCE [LARGE SCALE GENOMIC DNA]</scope>
    <source>
        <strain evidence="1">TB1705</strain>
        <tissue evidence="1">Leaf</tissue>
    </source>
</reference>
<proteinExistence type="predicted"/>
<evidence type="ECO:0000313" key="2">
    <source>
        <dbReference type="Proteomes" id="UP000541444"/>
    </source>
</evidence>
<gene>
    <name evidence="1" type="ORF">GIB67_006566</name>
</gene>
<protein>
    <submittedName>
        <fullName evidence="1">Uncharacterized protein</fullName>
    </submittedName>
</protein>
<keyword evidence="2" id="KW-1185">Reference proteome</keyword>